<dbReference type="InterPro" id="IPR011764">
    <property type="entry name" value="Biotin_carboxylation_dom"/>
</dbReference>
<reference evidence="7" key="1">
    <citation type="submission" date="2018-05" db="EMBL/GenBank/DDBJ databases">
        <authorList>
            <person name="Lanie J.A."/>
            <person name="Ng W.-L."/>
            <person name="Kazmierczak K.M."/>
            <person name="Andrzejewski T.M."/>
            <person name="Davidsen T.M."/>
            <person name="Wayne K.J."/>
            <person name="Tettelin H."/>
            <person name="Glass J.I."/>
            <person name="Rusch D."/>
            <person name="Podicherti R."/>
            <person name="Tsui H.-C.T."/>
            <person name="Winkler M.E."/>
        </authorList>
    </citation>
    <scope>NUCLEOTIDE SEQUENCE</scope>
</reference>
<dbReference type="InterPro" id="IPR016185">
    <property type="entry name" value="PreATP-grasp_dom_sf"/>
</dbReference>
<keyword evidence="4" id="KW-0092">Biotin</keyword>
<dbReference type="AlphaFoldDB" id="A0A382NYE1"/>
<dbReference type="InterPro" id="IPR005481">
    <property type="entry name" value="BC-like_N"/>
</dbReference>
<dbReference type="Gene3D" id="3.30.470.20">
    <property type="entry name" value="ATP-grasp fold, B domain"/>
    <property type="match status" value="1"/>
</dbReference>
<dbReference type="GO" id="GO:0005524">
    <property type="term" value="F:ATP binding"/>
    <property type="evidence" value="ECO:0007669"/>
    <property type="project" value="UniProtKB-KW"/>
</dbReference>
<dbReference type="SUPFAM" id="SSF52440">
    <property type="entry name" value="PreATP-grasp domain"/>
    <property type="match status" value="1"/>
</dbReference>
<keyword evidence="2" id="KW-0547">Nucleotide-binding</keyword>
<keyword evidence="1" id="KW-0436">Ligase</keyword>
<dbReference type="InterPro" id="IPR005479">
    <property type="entry name" value="CPAse_ATP-bd"/>
</dbReference>
<protein>
    <recommendedName>
        <fullName evidence="8">ATP-grasp domain-containing protein</fullName>
    </recommendedName>
</protein>
<dbReference type="InterPro" id="IPR011761">
    <property type="entry name" value="ATP-grasp"/>
</dbReference>
<organism evidence="7">
    <name type="scientific">marine metagenome</name>
    <dbReference type="NCBI Taxonomy" id="408172"/>
    <lineage>
        <taxon>unclassified sequences</taxon>
        <taxon>metagenomes</taxon>
        <taxon>ecological metagenomes</taxon>
    </lineage>
</organism>
<keyword evidence="3" id="KW-0067">ATP-binding</keyword>
<dbReference type="SUPFAM" id="SSF56059">
    <property type="entry name" value="Glutathione synthetase ATP-binding domain-like"/>
    <property type="match status" value="1"/>
</dbReference>
<feature type="domain" description="ATP-grasp" evidence="5">
    <location>
        <begin position="120"/>
        <end position="216"/>
    </location>
</feature>
<evidence type="ECO:0000259" key="6">
    <source>
        <dbReference type="PROSITE" id="PS50979"/>
    </source>
</evidence>
<proteinExistence type="predicted"/>
<dbReference type="GO" id="GO:0016874">
    <property type="term" value="F:ligase activity"/>
    <property type="evidence" value="ECO:0007669"/>
    <property type="project" value="UniProtKB-KW"/>
</dbReference>
<evidence type="ECO:0000256" key="3">
    <source>
        <dbReference type="ARBA" id="ARBA00022840"/>
    </source>
</evidence>
<sequence length="239" mass="26000">MFEKILVANRGEIAVRIMRACRELDIRTVAVYSEVDANSMHVQMADEAICIGPSASSESYLKRDRIIGAAEIADVDAIHPGYGFLSEDARFVEVCESCNIAFIGPDASVMNAFGDKQTSRELAERAGVAVPPGSDGMVEDESSARQVAKEIGYPVIIKAVAGGGGRGMRVAHNEVSLLTGYHTARTEAEKAFANSGVYIEKFIENPRHIEFQILGDTKGNIIHLGERDCSIQRRNQKLV</sequence>
<feature type="domain" description="Biotin carboxylation" evidence="6">
    <location>
        <begin position="1"/>
        <end position="239"/>
    </location>
</feature>
<dbReference type="FunFam" id="3.30.1490.20:FF:000018">
    <property type="entry name" value="Biotin carboxylase"/>
    <property type="match status" value="1"/>
</dbReference>
<evidence type="ECO:0000256" key="1">
    <source>
        <dbReference type="ARBA" id="ARBA00022598"/>
    </source>
</evidence>
<evidence type="ECO:0008006" key="8">
    <source>
        <dbReference type="Google" id="ProtNLM"/>
    </source>
</evidence>
<dbReference type="FunFam" id="3.40.50.20:FF:000010">
    <property type="entry name" value="Propionyl-CoA carboxylase subunit alpha"/>
    <property type="match status" value="1"/>
</dbReference>
<dbReference type="Pfam" id="PF00289">
    <property type="entry name" value="Biotin_carb_N"/>
    <property type="match status" value="1"/>
</dbReference>
<dbReference type="GO" id="GO:0046872">
    <property type="term" value="F:metal ion binding"/>
    <property type="evidence" value="ECO:0007669"/>
    <property type="project" value="InterPro"/>
</dbReference>
<dbReference type="PROSITE" id="PS50975">
    <property type="entry name" value="ATP_GRASP"/>
    <property type="match status" value="1"/>
</dbReference>
<evidence type="ECO:0000256" key="2">
    <source>
        <dbReference type="ARBA" id="ARBA00022741"/>
    </source>
</evidence>
<dbReference type="PANTHER" id="PTHR18866:SF33">
    <property type="entry name" value="METHYLCROTONOYL-COA CARBOXYLASE SUBUNIT ALPHA, MITOCHONDRIAL-RELATED"/>
    <property type="match status" value="1"/>
</dbReference>
<dbReference type="PROSITE" id="PS50979">
    <property type="entry name" value="BC"/>
    <property type="match status" value="1"/>
</dbReference>
<evidence type="ECO:0000313" key="7">
    <source>
        <dbReference type="EMBL" id="SVC66086.1"/>
    </source>
</evidence>
<dbReference type="Pfam" id="PF02786">
    <property type="entry name" value="CPSase_L_D2"/>
    <property type="match status" value="1"/>
</dbReference>
<evidence type="ECO:0000259" key="5">
    <source>
        <dbReference type="PROSITE" id="PS50975"/>
    </source>
</evidence>
<dbReference type="PANTHER" id="PTHR18866">
    <property type="entry name" value="CARBOXYLASE:PYRUVATE/ACETYL-COA/PROPIONYL-COA CARBOXYLASE"/>
    <property type="match status" value="1"/>
</dbReference>
<accession>A0A382NYE1</accession>
<dbReference type="EMBL" id="UINC01103587">
    <property type="protein sequence ID" value="SVC66086.1"/>
    <property type="molecule type" value="Genomic_DNA"/>
</dbReference>
<gene>
    <name evidence="7" type="ORF">METZ01_LOCUS318940</name>
</gene>
<feature type="non-terminal residue" evidence="7">
    <location>
        <position position="239"/>
    </location>
</feature>
<evidence type="ECO:0000256" key="4">
    <source>
        <dbReference type="ARBA" id="ARBA00023267"/>
    </source>
</evidence>
<dbReference type="InterPro" id="IPR050856">
    <property type="entry name" value="Biotin_carboxylase_complex"/>
</dbReference>
<name>A0A382NYE1_9ZZZZ</name>